<dbReference type="AlphaFoldDB" id="A0A4U6XED5"/>
<evidence type="ECO:0000313" key="2">
    <source>
        <dbReference type="EMBL" id="TKW54160.1"/>
    </source>
</evidence>
<dbReference type="Proteomes" id="UP000310108">
    <property type="component" value="Unassembled WGS sequence"/>
</dbReference>
<name>A0A4U6XED5_9PEZI</name>
<feature type="compositionally biased region" description="Acidic residues" evidence="1">
    <location>
        <begin position="153"/>
        <end position="163"/>
    </location>
</feature>
<keyword evidence="3" id="KW-1185">Reference proteome</keyword>
<feature type="region of interest" description="Disordered" evidence="1">
    <location>
        <begin position="72"/>
        <end position="94"/>
    </location>
</feature>
<evidence type="ECO:0000256" key="1">
    <source>
        <dbReference type="SAM" id="MobiDB-lite"/>
    </source>
</evidence>
<evidence type="ECO:0000313" key="3">
    <source>
        <dbReference type="Proteomes" id="UP000310108"/>
    </source>
</evidence>
<protein>
    <submittedName>
        <fullName evidence="2">Uncharacterized protein</fullName>
    </submittedName>
</protein>
<accession>A0A4U6XED5</accession>
<proteinExistence type="predicted"/>
<feature type="compositionally biased region" description="Basic residues" evidence="1">
    <location>
        <begin position="75"/>
        <end position="84"/>
    </location>
</feature>
<sequence>MTRPAADGGEEIYCELYTSDHVNDAAFIEAVTPEEAKAEYNIDASHLFEAQRRSSNTNASTNNVNVHIHNPPTTPRRHHHHHHGVDRPPVSSTRNVAPVGATNTYVHSMSGGTVVIAPTNRVGIARNAAAPVVMPTAVRRVPNGARRHRNDDDDRDYDNDNDNDGAIGGDGGGGPTRGRSAAPRGGVASQPVGAEDPGREAVERGLRLRFAVEMGFGSLTGRGFGANGGF</sequence>
<gene>
    <name evidence="2" type="ORF">CTA1_462</name>
</gene>
<feature type="region of interest" description="Disordered" evidence="1">
    <location>
        <begin position="135"/>
        <end position="200"/>
    </location>
</feature>
<dbReference type="EMBL" id="PJEX01000152">
    <property type="protein sequence ID" value="TKW54160.1"/>
    <property type="molecule type" value="Genomic_DNA"/>
</dbReference>
<feature type="compositionally biased region" description="Low complexity" evidence="1">
    <location>
        <begin position="177"/>
        <end position="186"/>
    </location>
</feature>
<reference evidence="2 3" key="1">
    <citation type="journal article" date="2019" name="PLoS ONE">
        <title>Comparative genome analysis indicates high evolutionary potential of pathogenicity genes in Colletotrichum tanaceti.</title>
        <authorList>
            <person name="Lelwala R.V."/>
            <person name="Korhonen P.K."/>
            <person name="Young N.D."/>
            <person name="Scott J.B."/>
            <person name="Ades P.A."/>
            <person name="Gasser R.B."/>
            <person name="Taylor P.W.J."/>
        </authorList>
    </citation>
    <scope>NUCLEOTIDE SEQUENCE [LARGE SCALE GENOMIC DNA]</scope>
    <source>
        <strain evidence="2">BRIP57314</strain>
    </source>
</reference>
<feature type="compositionally biased region" description="Gly residues" evidence="1">
    <location>
        <begin position="166"/>
        <end position="176"/>
    </location>
</feature>
<organism evidence="2 3">
    <name type="scientific">Colletotrichum tanaceti</name>
    <dbReference type="NCBI Taxonomy" id="1306861"/>
    <lineage>
        <taxon>Eukaryota</taxon>
        <taxon>Fungi</taxon>
        <taxon>Dikarya</taxon>
        <taxon>Ascomycota</taxon>
        <taxon>Pezizomycotina</taxon>
        <taxon>Sordariomycetes</taxon>
        <taxon>Hypocreomycetidae</taxon>
        <taxon>Glomerellales</taxon>
        <taxon>Glomerellaceae</taxon>
        <taxon>Colletotrichum</taxon>
        <taxon>Colletotrichum destructivum species complex</taxon>
    </lineage>
</organism>
<comment type="caution">
    <text evidence="2">The sequence shown here is derived from an EMBL/GenBank/DDBJ whole genome shotgun (WGS) entry which is preliminary data.</text>
</comment>